<dbReference type="Proteomes" id="UP001149090">
    <property type="component" value="Unassembled WGS sequence"/>
</dbReference>
<sequence length="143" mass="17097">MEEKEIRQAFDKVDLDRNNIINKKEFIEFCKLINIKEEKIKEIFSEEKNIKNDDSYRYEDIKVLFVEEDSVIKEEDILESFKTLDKDGKGSIAREDLTRLGDFFGQVTDEDIDLLFQAYDKNMTGRLEYDEFKELMLRTSELK</sequence>
<dbReference type="PROSITE" id="PS00018">
    <property type="entry name" value="EF_HAND_1"/>
    <property type="match status" value="2"/>
</dbReference>
<gene>
    <name evidence="3" type="ORF">M0811_08533</name>
</gene>
<evidence type="ECO:0000259" key="2">
    <source>
        <dbReference type="PROSITE" id="PS50222"/>
    </source>
</evidence>
<name>A0A9Q0LJ99_ANAIG</name>
<keyword evidence="1" id="KW-0106">Calcium</keyword>
<protein>
    <submittedName>
        <fullName evidence="3">Calmodulin-related protein 97a-like</fullName>
    </submittedName>
</protein>
<dbReference type="Gene3D" id="1.10.238.10">
    <property type="entry name" value="EF-hand"/>
    <property type="match status" value="2"/>
</dbReference>
<evidence type="ECO:0000256" key="1">
    <source>
        <dbReference type="ARBA" id="ARBA00022837"/>
    </source>
</evidence>
<dbReference type="PROSITE" id="PS50222">
    <property type="entry name" value="EF_HAND_2"/>
    <property type="match status" value="2"/>
</dbReference>
<feature type="domain" description="EF-hand" evidence="2">
    <location>
        <begin position="1"/>
        <end position="36"/>
    </location>
</feature>
<dbReference type="AlphaFoldDB" id="A0A9Q0LJ99"/>
<feature type="domain" description="EF-hand" evidence="2">
    <location>
        <begin position="107"/>
        <end position="142"/>
    </location>
</feature>
<dbReference type="EMBL" id="JAPDFW010000073">
    <property type="protein sequence ID" value="KAJ5073696.1"/>
    <property type="molecule type" value="Genomic_DNA"/>
</dbReference>
<dbReference type="InterPro" id="IPR002048">
    <property type="entry name" value="EF_hand_dom"/>
</dbReference>
<dbReference type="SUPFAM" id="SSF47473">
    <property type="entry name" value="EF-hand"/>
    <property type="match status" value="1"/>
</dbReference>
<evidence type="ECO:0000313" key="3">
    <source>
        <dbReference type="EMBL" id="KAJ5073696.1"/>
    </source>
</evidence>
<keyword evidence="4" id="KW-1185">Reference proteome</keyword>
<dbReference type="SMART" id="SM00054">
    <property type="entry name" value="EFh"/>
    <property type="match status" value="3"/>
</dbReference>
<proteinExistence type="predicted"/>
<organism evidence="3 4">
    <name type="scientific">Anaeramoeba ignava</name>
    <name type="common">Anaerobic marine amoeba</name>
    <dbReference type="NCBI Taxonomy" id="1746090"/>
    <lineage>
        <taxon>Eukaryota</taxon>
        <taxon>Metamonada</taxon>
        <taxon>Anaeramoebidae</taxon>
        <taxon>Anaeramoeba</taxon>
    </lineage>
</organism>
<comment type="caution">
    <text evidence="3">The sequence shown here is derived from an EMBL/GenBank/DDBJ whole genome shotgun (WGS) entry which is preliminary data.</text>
</comment>
<dbReference type="GO" id="GO:0005509">
    <property type="term" value="F:calcium ion binding"/>
    <property type="evidence" value="ECO:0007669"/>
    <property type="project" value="InterPro"/>
</dbReference>
<dbReference type="InterPro" id="IPR018247">
    <property type="entry name" value="EF_Hand_1_Ca_BS"/>
</dbReference>
<dbReference type="InterPro" id="IPR011992">
    <property type="entry name" value="EF-hand-dom_pair"/>
</dbReference>
<reference evidence="3" key="1">
    <citation type="submission" date="2022-10" db="EMBL/GenBank/DDBJ databases">
        <title>Novel sulphate-reducing endosymbionts in the free-living metamonad Anaeramoeba.</title>
        <authorList>
            <person name="Jerlstrom-Hultqvist J."/>
            <person name="Cepicka I."/>
            <person name="Gallot-Lavallee L."/>
            <person name="Salas-Leiva D."/>
            <person name="Curtis B.A."/>
            <person name="Zahonova K."/>
            <person name="Pipaliya S."/>
            <person name="Dacks J."/>
            <person name="Roger A.J."/>
        </authorList>
    </citation>
    <scope>NUCLEOTIDE SEQUENCE</scope>
    <source>
        <strain evidence="3">BMAN</strain>
    </source>
</reference>
<dbReference type="Pfam" id="PF13499">
    <property type="entry name" value="EF-hand_7"/>
    <property type="match status" value="1"/>
</dbReference>
<dbReference type="OrthoDB" id="26525at2759"/>
<accession>A0A9Q0LJ99</accession>
<evidence type="ECO:0000313" key="4">
    <source>
        <dbReference type="Proteomes" id="UP001149090"/>
    </source>
</evidence>
<dbReference type="Pfam" id="PF13202">
    <property type="entry name" value="EF-hand_5"/>
    <property type="match status" value="1"/>
</dbReference>